<sequence length="301" mass="35069">MLFKARSETDLLKILRILNTRKEQTLEEKQYYSKLEKGYEGEVQFDLLTEKLLNDCLILNDLLFEINGTKFQIDTVIIFQDTIYLIDIKFFDGEYLYDGENFQTSYGKIVKDPLNQLDRSKSLLLQLLQHLGFGLTVEAYVVFNNPDFTLYHAPQNKPIILPTQLNRFMKKLDKKPSKLNNSHIKLAEKLVRLNIVQTPDNHLPPYKYEQVKKGITCKTCHSFSVITKGRKVVCGACGHEELITTAVIRNVQEVKLLFPNRKITTKEIYDWCQVIKSKKRITRILGSNFKAVGVCKWTYYE</sequence>
<reference evidence="2" key="1">
    <citation type="submission" date="2021-10" db="EMBL/GenBank/DDBJ databases">
        <authorList>
            <person name="Criscuolo A."/>
        </authorList>
    </citation>
    <scope>NUCLEOTIDE SEQUENCE</scope>
    <source>
        <strain evidence="2">CIP111885</strain>
    </source>
</reference>
<dbReference type="Pfam" id="PF08378">
    <property type="entry name" value="NERD"/>
    <property type="match status" value="1"/>
</dbReference>
<evidence type="ECO:0000259" key="1">
    <source>
        <dbReference type="PROSITE" id="PS50965"/>
    </source>
</evidence>
<feature type="domain" description="NERD" evidence="1">
    <location>
        <begin position="37"/>
        <end position="150"/>
    </location>
</feature>
<evidence type="ECO:0000313" key="3">
    <source>
        <dbReference type="Proteomes" id="UP000789845"/>
    </source>
</evidence>
<evidence type="ECO:0000313" key="2">
    <source>
        <dbReference type="EMBL" id="CAG9607559.1"/>
    </source>
</evidence>
<dbReference type="Proteomes" id="UP000789845">
    <property type="component" value="Unassembled WGS sequence"/>
</dbReference>
<dbReference type="RefSeq" id="WP_230495830.1">
    <property type="nucleotide sequence ID" value="NZ_CAKJTG010000006.1"/>
</dbReference>
<comment type="caution">
    <text evidence="2">The sequence shown here is derived from an EMBL/GenBank/DDBJ whole genome shotgun (WGS) entry which is preliminary data.</text>
</comment>
<dbReference type="EMBL" id="CAKJTG010000006">
    <property type="protein sequence ID" value="CAG9607559.1"/>
    <property type="molecule type" value="Genomic_DNA"/>
</dbReference>
<dbReference type="InterPro" id="IPR011528">
    <property type="entry name" value="NERD"/>
</dbReference>
<proteinExistence type="predicted"/>
<name>A0A9C7G845_9BACI</name>
<dbReference type="PROSITE" id="PS50965">
    <property type="entry name" value="NERD"/>
    <property type="match status" value="1"/>
</dbReference>
<organism evidence="2 3">
    <name type="scientific">Pseudoneobacillus rhizosphaerae</name>
    <dbReference type="NCBI Taxonomy" id="2880968"/>
    <lineage>
        <taxon>Bacteria</taxon>
        <taxon>Bacillati</taxon>
        <taxon>Bacillota</taxon>
        <taxon>Bacilli</taxon>
        <taxon>Bacillales</taxon>
        <taxon>Bacillaceae</taxon>
        <taxon>Pseudoneobacillus</taxon>
    </lineage>
</organism>
<protein>
    <recommendedName>
        <fullName evidence="1">NERD domain-containing protein</fullName>
    </recommendedName>
</protein>
<gene>
    <name evidence="2" type="ORF">NEOCIP111885_01251</name>
</gene>
<keyword evidence="3" id="KW-1185">Reference proteome</keyword>
<accession>A0A9C7G845</accession>
<dbReference type="AlphaFoldDB" id="A0A9C7G845"/>